<comment type="caution">
    <text evidence="1">The sequence shown here is derived from an EMBL/GenBank/DDBJ whole genome shotgun (WGS) entry which is preliminary data.</text>
</comment>
<dbReference type="Gene3D" id="3.80.10.10">
    <property type="entry name" value="Ribonuclease Inhibitor"/>
    <property type="match status" value="1"/>
</dbReference>
<name>A0AAD7DP00_MYCRO</name>
<dbReference type="Proteomes" id="UP001221757">
    <property type="component" value="Unassembled WGS sequence"/>
</dbReference>
<accession>A0AAD7DP00</accession>
<gene>
    <name evidence="1" type="ORF">B0H17DRAFT_1055504</name>
</gene>
<sequence>MQCSRLETHDEVLRSASPLDAPLLLLQICSRWRHVALATPRLWGELQIDLGPGPTEPYPRIQLLKYWLANANPHPISLAANATPLLHSSRQRICPNMANFVRTARRFRKLHLQVNPAALCALSRERARIDVEDLRIDLRHHLPYYFDSLPLQFHGSYRAFQDSELLRSFTMLSSAPARRSVLLKFILPWAQLTHLRIDERNLPLSAMGVFADCTNLVECTLGRLIDSDDDCLPHLTDAHFSFEPDADPFITDEFLKCLTLPSLKRLIIQSHDVDSNWAASAFTSFRLRSSFTLETLELHAKGKSMQTDEFIELLECVPSLKNLTAMIPGLNPAVVFRALTCADPRFTLLPVLERLSFGLVNSERSASLEPLIAMVRSRHKQERAEVPAALSRLVYLHLVSYERTPAIDRWWWELKLPKVFPELELRFEVCLPDVPCTSMASHS</sequence>
<evidence type="ECO:0000313" key="2">
    <source>
        <dbReference type="Proteomes" id="UP001221757"/>
    </source>
</evidence>
<organism evidence="1 2">
    <name type="scientific">Mycena rosella</name>
    <name type="common">Pink bonnet</name>
    <name type="synonym">Agaricus rosellus</name>
    <dbReference type="NCBI Taxonomy" id="1033263"/>
    <lineage>
        <taxon>Eukaryota</taxon>
        <taxon>Fungi</taxon>
        <taxon>Dikarya</taxon>
        <taxon>Basidiomycota</taxon>
        <taxon>Agaricomycotina</taxon>
        <taxon>Agaricomycetes</taxon>
        <taxon>Agaricomycetidae</taxon>
        <taxon>Agaricales</taxon>
        <taxon>Marasmiineae</taxon>
        <taxon>Mycenaceae</taxon>
        <taxon>Mycena</taxon>
    </lineage>
</organism>
<keyword evidence="2" id="KW-1185">Reference proteome</keyword>
<evidence type="ECO:0000313" key="1">
    <source>
        <dbReference type="EMBL" id="KAJ7695762.1"/>
    </source>
</evidence>
<dbReference type="EMBL" id="JARKIE010000037">
    <property type="protein sequence ID" value="KAJ7695762.1"/>
    <property type="molecule type" value="Genomic_DNA"/>
</dbReference>
<dbReference type="AlphaFoldDB" id="A0AAD7DP00"/>
<proteinExistence type="predicted"/>
<reference evidence="1" key="1">
    <citation type="submission" date="2023-03" db="EMBL/GenBank/DDBJ databases">
        <title>Massive genome expansion in bonnet fungi (Mycena s.s.) driven by repeated elements and novel gene families across ecological guilds.</title>
        <authorList>
            <consortium name="Lawrence Berkeley National Laboratory"/>
            <person name="Harder C.B."/>
            <person name="Miyauchi S."/>
            <person name="Viragh M."/>
            <person name="Kuo A."/>
            <person name="Thoen E."/>
            <person name="Andreopoulos B."/>
            <person name="Lu D."/>
            <person name="Skrede I."/>
            <person name="Drula E."/>
            <person name="Henrissat B."/>
            <person name="Morin E."/>
            <person name="Kohler A."/>
            <person name="Barry K."/>
            <person name="LaButti K."/>
            <person name="Morin E."/>
            <person name="Salamov A."/>
            <person name="Lipzen A."/>
            <person name="Mereny Z."/>
            <person name="Hegedus B."/>
            <person name="Baldrian P."/>
            <person name="Stursova M."/>
            <person name="Weitz H."/>
            <person name="Taylor A."/>
            <person name="Grigoriev I.V."/>
            <person name="Nagy L.G."/>
            <person name="Martin F."/>
            <person name="Kauserud H."/>
        </authorList>
    </citation>
    <scope>NUCLEOTIDE SEQUENCE</scope>
    <source>
        <strain evidence="1">CBHHK067</strain>
    </source>
</reference>
<evidence type="ECO:0008006" key="3">
    <source>
        <dbReference type="Google" id="ProtNLM"/>
    </source>
</evidence>
<protein>
    <recommendedName>
        <fullName evidence="3">F-box domain-containing protein</fullName>
    </recommendedName>
</protein>
<dbReference type="InterPro" id="IPR032675">
    <property type="entry name" value="LRR_dom_sf"/>
</dbReference>